<feature type="region of interest" description="Disordered" evidence="15">
    <location>
        <begin position="585"/>
        <end position="693"/>
    </location>
</feature>
<keyword evidence="20" id="KW-1185">Reference proteome</keyword>
<dbReference type="GO" id="GO:0005509">
    <property type="term" value="F:calcium ion binding"/>
    <property type="evidence" value="ECO:0007669"/>
    <property type="project" value="TreeGrafter"/>
</dbReference>
<evidence type="ECO:0000256" key="7">
    <source>
        <dbReference type="ARBA" id="ARBA00022723"/>
    </source>
</evidence>
<dbReference type="GO" id="GO:0005886">
    <property type="term" value="C:plasma membrane"/>
    <property type="evidence" value="ECO:0007669"/>
    <property type="project" value="UniProtKB-SubCell"/>
</dbReference>
<keyword evidence="12" id="KW-0445">Lipid transport</keyword>
<evidence type="ECO:0000256" key="6">
    <source>
        <dbReference type="ARBA" id="ARBA00022692"/>
    </source>
</evidence>
<dbReference type="Gene3D" id="2.60.40.150">
    <property type="entry name" value="C2 domain"/>
    <property type="match status" value="3"/>
</dbReference>
<evidence type="ECO:0000256" key="14">
    <source>
        <dbReference type="ARBA" id="ARBA00023136"/>
    </source>
</evidence>
<dbReference type="PROSITE" id="PS50004">
    <property type="entry name" value="C2"/>
    <property type="match status" value="3"/>
</dbReference>
<evidence type="ECO:0000256" key="10">
    <source>
        <dbReference type="ARBA" id="ARBA00022837"/>
    </source>
</evidence>
<keyword evidence="13" id="KW-0446">Lipid-binding</keyword>
<keyword evidence="14 16" id="KW-0472">Membrane</keyword>
<dbReference type="GO" id="GO:0035091">
    <property type="term" value="F:phosphatidylinositol binding"/>
    <property type="evidence" value="ECO:0007669"/>
    <property type="project" value="TreeGrafter"/>
</dbReference>
<dbReference type="InterPro" id="IPR037733">
    <property type="entry name" value="Ext_Synaptotagmin_C2A"/>
</dbReference>
<name>A0AAN9VLR0_9ORTH</name>
<dbReference type="SMART" id="SM00239">
    <property type="entry name" value="C2"/>
    <property type="match status" value="3"/>
</dbReference>
<dbReference type="InterPro" id="IPR039010">
    <property type="entry name" value="Synaptotagmin_SMP"/>
</dbReference>
<evidence type="ECO:0000256" key="9">
    <source>
        <dbReference type="ARBA" id="ARBA00022824"/>
    </source>
</evidence>
<feature type="compositionally biased region" description="Acidic residues" evidence="15">
    <location>
        <begin position="587"/>
        <end position="601"/>
    </location>
</feature>
<dbReference type="InterPro" id="IPR051634">
    <property type="entry name" value="Extended_Synaptotagmin"/>
</dbReference>
<evidence type="ECO:0000256" key="16">
    <source>
        <dbReference type="SAM" id="Phobius"/>
    </source>
</evidence>
<dbReference type="CDD" id="cd04030">
    <property type="entry name" value="C2C_KIAA1228"/>
    <property type="match status" value="1"/>
</dbReference>
<dbReference type="GO" id="GO:0006869">
    <property type="term" value="P:lipid transport"/>
    <property type="evidence" value="ECO:0007669"/>
    <property type="project" value="UniProtKB-KW"/>
</dbReference>
<dbReference type="CDD" id="cd08391">
    <property type="entry name" value="C2A_C2C_Synaptotagmin_like"/>
    <property type="match status" value="1"/>
</dbReference>
<keyword evidence="8" id="KW-0677">Repeat</keyword>
<evidence type="ECO:0000259" key="17">
    <source>
        <dbReference type="PROSITE" id="PS50004"/>
    </source>
</evidence>
<evidence type="ECO:0000256" key="13">
    <source>
        <dbReference type="ARBA" id="ARBA00023121"/>
    </source>
</evidence>
<evidence type="ECO:0000256" key="2">
    <source>
        <dbReference type="ARBA" id="ARBA00004477"/>
    </source>
</evidence>
<sequence length="829" mass="90939">MAVANKKAVASVATTESEESTAGPVVPRQTAGISISNMLYSFGKKLGTVAAVYLLGYFDLSFAWLLAPVLLSVVRDEWKKDHEARRSVAKAAATRSEREVILARVGDLPSWVYFPDVERVEWINRILRQLWPNVNHYARTLLKNSIEPGVRDSLAQYKLQGFRFEKMVLGNIPMRIGGVKVYDLDLHRKEIMLDMDLFYAGDCDISFSLGGLKGGIKDFQIHGMVRVVMKPLISDMPLVGGLQIFFLNNPTVDFNLVGVADMLDMPGISDLLRRTIVEVIAGIMVLPNKLPIQLSDSVQAEQLRMPELEGVLRIHVVEARNLMKKDISMLGKGKSDPYAIITVGAEEFRTKTIDNTVNPKWDFWCEAGIASPELQEVTLELWDWDPGFPGVQNDDFLGRATVEVSTIAAKGEADLWLNLDGVKHGTVHVRFTWLTLTADTSALLAALKETQHLRMTSLSTAVLMVYIDSVKDLPGSQSSSKINPYIQLSLGHKQQQTPWKESTRCPVFEQGFTFLVGNPESDTLDIRVINQKSGSELGQLIYNLTGLLEKDDLHVVNQPFPLARAGADAKLIMSMTLRILVPATPPAEDEANGEGEGEGADDAASSGTGGDHSRAGSLRRPPDSPAKSASSTLLKQGSGDSLGTSTAVNNSRTPVDDPMVIATAQPVESVPPGAGSDTSGLHQRSPSVTSSAGEAGLGRIQLTLRYSIQTQKLIIIVHRVANLPLKDKDHIPDPYVKLYLLPDRSKDSKRKTETLKDNLNPVYDERFEYLMSQAELNSSQLEVSVVTKKSWLSSQSPVLGQVILNLGDLGLPKACTIWFDLLPEVPRDS</sequence>
<evidence type="ECO:0000256" key="5">
    <source>
        <dbReference type="ARBA" id="ARBA00022475"/>
    </source>
</evidence>
<dbReference type="EMBL" id="JAZDUA010000433">
    <property type="protein sequence ID" value="KAK7792687.1"/>
    <property type="molecule type" value="Genomic_DNA"/>
</dbReference>
<evidence type="ECO:0000256" key="1">
    <source>
        <dbReference type="ARBA" id="ARBA00004202"/>
    </source>
</evidence>
<dbReference type="FunFam" id="2.60.40.150:FF:000093">
    <property type="entry name" value="Extended synaptotagmin 3"/>
    <property type="match status" value="1"/>
</dbReference>
<evidence type="ECO:0000256" key="15">
    <source>
        <dbReference type="SAM" id="MobiDB-lite"/>
    </source>
</evidence>
<dbReference type="PROSITE" id="PS51847">
    <property type="entry name" value="SMP"/>
    <property type="match status" value="1"/>
</dbReference>
<dbReference type="SUPFAM" id="SSF49562">
    <property type="entry name" value="C2 domain (Calcium/lipid-binding domain, CaLB)"/>
    <property type="match status" value="3"/>
</dbReference>
<comment type="subcellular location">
    <subcellularLocation>
        <location evidence="1">Cell membrane</location>
        <topology evidence="1">Peripheral membrane protein</topology>
    </subcellularLocation>
    <subcellularLocation>
        <location evidence="2">Endoplasmic reticulum membrane</location>
        <topology evidence="2">Multi-pass membrane protein</topology>
    </subcellularLocation>
</comment>
<proteinExistence type="inferred from homology"/>
<dbReference type="GO" id="GO:0005789">
    <property type="term" value="C:endoplasmic reticulum membrane"/>
    <property type="evidence" value="ECO:0007669"/>
    <property type="project" value="UniProtKB-SubCell"/>
</dbReference>
<dbReference type="InterPro" id="IPR031468">
    <property type="entry name" value="SMP_LBD"/>
</dbReference>
<evidence type="ECO:0000313" key="20">
    <source>
        <dbReference type="Proteomes" id="UP001378592"/>
    </source>
</evidence>
<evidence type="ECO:0000256" key="12">
    <source>
        <dbReference type="ARBA" id="ARBA00023055"/>
    </source>
</evidence>
<comment type="similarity">
    <text evidence="3">Belongs to the extended synaptotagmin family.</text>
</comment>
<dbReference type="FunFam" id="2.60.40.150:FF:000155">
    <property type="entry name" value="extended synaptotagmin-2 isoform X1"/>
    <property type="match status" value="1"/>
</dbReference>
<keyword evidence="5" id="KW-1003">Cell membrane</keyword>
<dbReference type="GO" id="GO:0031210">
    <property type="term" value="F:phosphatidylcholine binding"/>
    <property type="evidence" value="ECO:0007669"/>
    <property type="project" value="TreeGrafter"/>
</dbReference>
<dbReference type="CDD" id="cd21670">
    <property type="entry name" value="SMP_ESyt"/>
    <property type="match status" value="1"/>
</dbReference>
<comment type="caution">
    <text evidence="19">The sequence shown here is derived from an EMBL/GenBank/DDBJ whole genome shotgun (WGS) entry which is preliminary data.</text>
</comment>
<feature type="compositionally biased region" description="Polar residues" evidence="15">
    <location>
        <begin position="627"/>
        <end position="653"/>
    </location>
</feature>
<feature type="domain" description="C2" evidence="17">
    <location>
        <begin position="443"/>
        <end position="566"/>
    </location>
</feature>
<keyword evidence="4" id="KW-0813">Transport</keyword>
<feature type="domain" description="C2" evidence="17">
    <location>
        <begin position="696"/>
        <end position="819"/>
    </location>
</feature>
<keyword evidence="11 16" id="KW-1133">Transmembrane helix</keyword>
<keyword evidence="9" id="KW-0256">Endoplasmic reticulum</keyword>
<keyword evidence="6 16" id="KW-0812">Transmembrane</keyword>
<dbReference type="GO" id="GO:0008429">
    <property type="term" value="F:phosphatidylethanolamine binding"/>
    <property type="evidence" value="ECO:0007669"/>
    <property type="project" value="TreeGrafter"/>
</dbReference>
<evidence type="ECO:0000256" key="11">
    <source>
        <dbReference type="ARBA" id="ARBA00022989"/>
    </source>
</evidence>
<gene>
    <name evidence="19" type="ORF">R5R35_007285</name>
</gene>
<evidence type="ECO:0000313" key="19">
    <source>
        <dbReference type="EMBL" id="KAK7792687.1"/>
    </source>
</evidence>
<dbReference type="Pfam" id="PF00168">
    <property type="entry name" value="C2"/>
    <property type="match status" value="3"/>
</dbReference>
<evidence type="ECO:0000256" key="4">
    <source>
        <dbReference type="ARBA" id="ARBA00022448"/>
    </source>
</evidence>
<dbReference type="GO" id="GO:0061817">
    <property type="term" value="P:endoplasmic reticulum-plasma membrane tethering"/>
    <property type="evidence" value="ECO:0007669"/>
    <property type="project" value="InterPro"/>
</dbReference>
<keyword evidence="7" id="KW-0479">Metal-binding</keyword>
<dbReference type="InterPro" id="IPR000008">
    <property type="entry name" value="C2_dom"/>
</dbReference>
<feature type="compositionally biased region" description="Polar residues" evidence="15">
    <location>
        <begin position="676"/>
        <end position="692"/>
    </location>
</feature>
<protein>
    <recommendedName>
        <fullName evidence="21">Extended synaptotagmin-2</fullName>
    </recommendedName>
</protein>
<dbReference type="GO" id="GO:0005544">
    <property type="term" value="F:calcium-dependent phospholipid binding"/>
    <property type="evidence" value="ECO:0007669"/>
    <property type="project" value="TreeGrafter"/>
</dbReference>
<feature type="domain" description="C2" evidence="17">
    <location>
        <begin position="293"/>
        <end position="417"/>
    </location>
</feature>
<organism evidence="19 20">
    <name type="scientific">Gryllus longicercus</name>
    <dbReference type="NCBI Taxonomy" id="2509291"/>
    <lineage>
        <taxon>Eukaryota</taxon>
        <taxon>Metazoa</taxon>
        <taxon>Ecdysozoa</taxon>
        <taxon>Arthropoda</taxon>
        <taxon>Hexapoda</taxon>
        <taxon>Insecta</taxon>
        <taxon>Pterygota</taxon>
        <taxon>Neoptera</taxon>
        <taxon>Polyneoptera</taxon>
        <taxon>Orthoptera</taxon>
        <taxon>Ensifera</taxon>
        <taxon>Gryllidea</taxon>
        <taxon>Grylloidea</taxon>
        <taxon>Gryllidae</taxon>
        <taxon>Gryllinae</taxon>
        <taxon>Gryllus</taxon>
    </lineage>
</organism>
<dbReference type="CDD" id="cd04050">
    <property type="entry name" value="C2B_Synaptotagmin-like"/>
    <property type="match status" value="1"/>
</dbReference>
<dbReference type="PANTHER" id="PTHR45761">
    <property type="entry name" value="EXTENDED SYNAPTOTAGMIN-LIKE PROTEIN 2, ISOFORM C"/>
    <property type="match status" value="1"/>
</dbReference>
<dbReference type="Proteomes" id="UP001378592">
    <property type="component" value="Unassembled WGS sequence"/>
</dbReference>
<accession>A0AAN9VLR0</accession>
<evidence type="ECO:0000259" key="18">
    <source>
        <dbReference type="PROSITE" id="PS51847"/>
    </source>
</evidence>
<evidence type="ECO:0008006" key="21">
    <source>
        <dbReference type="Google" id="ProtNLM"/>
    </source>
</evidence>
<feature type="domain" description="SMP-LTD" evidence="18">
    <location>
        <begin position="116"/>
        <end position="295"/>
    </location>
</feature>
<reference evidence="19 20" key="1">
    <citation type="submission" date="2024-03" db="EMBL/GenBank/DDBJ databases">
        <title>The genome assembly and annotation of the cricket Gryllus longicercus Weissman &amp; Gray.</title>
        <authorList>
            <person name="Szrajer S."/>
            <person name="Gray D."/>
            <person name="Ylla G."/>
        </authorList>
    </citation>
    <scope>NUCLEOTIDE SEQUENCE [LARGE SCALE GENOMIC DNA]</scope>
    <source>
        <strain evidence="19">DAG 2021-001</strain>
        <tissue evidence="19">Whole body minus gut</tissue>
    </source>
</reference>
<keyword evidence="10" id="KW-0106">Calcium</keyword>
<dbReference type="InterPro" id="IPR037752">
    <property type="entry name" value="C2C_KIAA1228"/>
</dbReference>
<dbReference type="InterPro" id="IPR035892">
    <property type="entry name" value="C2_domain_sf"/>
</dbReference>
<evidence type="ECO:0000256" key="8">
    <source>
        <dbReference type="ARBA" id="ARBA00022737"/>
    </source>
</evidence>
<feature type="transmembrane region" description="Helical" evidence="16">
    <location>
        <begin position="46"/>
        <end position="67"/>
    </location>
</feature>
<dbReference type="AlphaFoldDB" id="A0AAN9VLR0"/>
<dbReference type="PANTHER" id="PTHR45761:SF1">
    <property type="entry name" value="EXTENDED SYNAPTOTAGMIN-LIKE PROTEIN 2, ISOFORM C"/>
    <property type="match status" value="1"/>
</dbReference>
<dbReference type="InterPro" id="IPR037749">
    <property type="entry name" value="Ext_Synaptotagmin_C2B"/>
</dbReference>
<dbReference type="Pfam" id="PF17047">
    <property type="entry name" value="SMP_LBD"/>
    <property type="match status" value="1"/>
</dbReference>
<evidence type="ECO:0000256" key="3">
    <source>
        <dbReference type="ARBA" id="ARBA00005867"/>
    </source>
</evidence>